<evidence type="ECO:0000313" key="7">
    <source>
        <dbReference type="Proteomes" id="UP001583177"/>
    </source>
</evidence>
<dbReference type="SUPFAM" id="SSF56425">
    <property type="entry name" value="Succinate dehydrogenase/fumarate reductase flavoprotein, catalytic domain"/>
    <property type="match status" value="1"/>
</dbReference>
<proteinExistence type="predicted"/>
<keyword evidence="3" id="KW-0274">FAD</keyword>
<feature type="domain" description="FAD-dependent oxidoreductase 2 FAD-binding" evidence="5">
    <location>
        <begin position="9"/>
        <end position="370"/>
    </location>
</feature>
<keyword evidence="7" id="KW-1185">Reference proteome</keyword>
<evidence type="ECO:0000256" key="2">
    <source>
        <dbReference type="ARBA" id="ARBA00022630"/>
    </source>
</evidence>
<dbReference type="Pfam" id="PF00890">
    <property type="entry name" value="FAD_binding_2"/>
    <property type="match status" value="1"/>
</dbReference>
<dbReference type="SUPFAM" id="SSF51905">
    <property type="entry name" value="FAD/NAD(P)-binding domain"/>
    <property type="match status" value="1"/>
</dbReference>
<evidence type="ECO:0000256" key="4">
    <source>
        <dbReference type="ARBA" id="ARBA00023002"/>
    </source>
</evidence>
<comment type="cofactor">
    <cofactor evidence="1">
        <name>FAD</name>
        <dbReference type="ChEBI" id="CHEBI:57692"/>
    </cofactor>
</comment>
<dbReference type="InterPro" id="IPR050315">
    <property type="entry name" value="FAD-oxidoreductase_2"/>
</dbReference>
<keyword evidence="4" id="KW-0560">Oxidoreductase</keyword>
<protein>
    <recommendedName>
        <fullName evidence="5">FAD-dependent oxidoreductase 2 FAD-binding domain-containing protein</fullName>
    </recommendedName>
</protein>
<accession>A0ABR3XE16</accession>
<name>A0ABR3XE16_9PEZI</name>
<organism evidence="6 7">
    <name type="scientific">Diaporthe australafricana</name>
    <dbReference type="NCBI Taxonomy" id="127596"/>
    <lineage>
        <taxon>Eukaryota</taxon>
        <taxon>Fungi</taxon>
        <taxon>Dikarya</taxon>
        <taxon>Ascomycota</taxon>
        <taxon>Pezizomycotina</taxon>
        <taxon>Sordariomycetes</taxon>
        <taxon>Sordariomycetidae</taxon>
        <taxon>Diaporthales</taxon>
        <taxon>Diaporthaceae</taxon>
        <taxon>Diaporthe</taxon>
    </lineage>
</organism>
<dbReference type="Proteomes" id="UP001583177">
    <property type="component" value="Unassembled WGS sequence"/>
</dbReference>
<dbReference type="PANTHER" id="PTHR43400:SF7">
    <property type="entry name" value="FAD-DEPENDENT OXIDOREDUCTASE 2 FAD BINDING DOMAIN-CONTAINING PROTEIN"/>
    <property type="match status" value="1"/>
</dbReference>
<dbReference type="EMBL" id="JAWRVE010000024">
    <property type="protein sequence ID" value="KAL1873874.1"/>
    <property type="molecule type" value="Genomic_DNA"/>
</dbReference>
<keyword evidence="2" id="KW-0285">Flavoprotein</keyword>
<dbReference type="PANTHER" id="PTHR43400">
    <property type="entry name" value="FUMARATE REDUCTASE"/>
    <property type="match status" value="1"/>
</dbReference>
<dbReference type="InterPro" id="IPR036188">
    <property type="entry name" value="FAD/NAD-bd_sf"/>
</dbReference>
<evidence type="ECO:0000256" key="1">
    <source>
        <dbReference type="ARBA" id="ARBA00001974"/>
    </source>
</evidence>
<dbReference type="InterPro" id="IPR027477">
    <property type="entry name" value="Succ_DH/fumarate_Rdtase_cat_sf"/>
</dbReference>
<sequence length="393" mass="44205">MTTKSKVYDLMVVGSGFAGSMTTLNFLQECQRLGKKGTVALIEAGKDGERCGASRWTMAYLRLDKDNRFDDKWKDEMHLVSNGLADQEYCKKMEQEVPMTAQYLLDHGVQLNHYDEPNVLLEFNTNQHFVSPEGGGHAIINALFSHIQKFDNVDIVWETMAEKVLVTEQGDICGVKVRKPDGKLDDIHAKKVMLACGGFEGNKELLARYVGPRTEHLELIAPGLKYNTGRGLQMALDIGAATAGSMSGMHCELVDTRASKPDAVIWGHNYGIVVNKECRRFFDEGKRELFATFEMVALETWRNQNSRAYFITDRVIMDRFRPGWVYDTTDQEPEQSDSIEGLAERLGLDTQQLRKTVEEFNAAVDQDMPFDLMKLDGKATHGLSPNKTNCVSI</sequence>
<evidence type="ECO:0000313" key="6">
    <source>
        <dbReference type="EMBL" id="KAL1873874.1"/>
    </source>
</evidence>
<dbReference type="InterPro" id="IPR003953">
    <property type="entry name" value="FAD-dep_OxRdtase_2_FAD-bd"/>
</dbReference>
<comment type="caution">
    <text evidence="6">The sequence shown here is derived from an EMBL/GenBank/DDBJ whole genome shotgun (WGS) entry which is preliminary data.</text>
</comment>
<gene>
    <name evidence="6" type="ORF">Daus18300_003746</name>
</gene>
<dbReference type="Gene3D" id="3.90.700.10">
    <property type="entry name" value="Succinate dehydrogenase/fumarate reductase flavoprotein, catalytic domain"/>
    <property type="match status" value="1"/>
</dbReference>
<evidence type="ECO:0000259" key="5">
    <source>
        <dbReference type="Pfam" id="PF00890"/>
    </source>
</evidence>
<reference evidence="6 7" key="1">
    <citation type="journal article" date="2024" name="IMA Fungus">
        <title>IMA Genome - F19 : A genome assembly and annotation guide to empower mycologists, including annotated draft genome sequences of Ceratocystis pirilliformis, Diaporthe australafricana, Fusarium ophioides, Paecilomyces lecythidis, and Sporothrix stenoceras.</title>
        <authorList>
            <person name="Aylward J."/>
            <person name="Wilson A.M."/>
            <person name="Visagie C.M."/>
            <person name="Spraker J."/>
            <person name="Barnes I."/>
            <person name="Buitendag C."/>
            <person name="Ceriani C."/>
            <person name="Del Mar Angel L."/>
            <person name="du Plessis D."/>
            <person name="Fuchs T."/>
            <person name="Gasser K."/>
            <person name="Kramer D."/>
            <person name="Li W."/>
            <person name="Munsamy K."/>
            <person name="Piso A."/>
            <person name="Price J.L."/>
            <person name="Sonnekus B."/>
            <person name="Thomas C."/>
            <person name="van der Nest A."/>
            <person name="van Dijk A."/>
            <person name="van Heerden A."/>
            <person name="van Vuuren N."/>
            <person name="Yilmaz N."/>
            <person name="Duong T.A."/>
            <person name="van der Merwe N.A."/>
            <person name="Wingfield M.J."/>
            <person name="Wingfield B.D."/>
        </authorList>
    </citation>
    <scope>NUCLEOTIDE SEQUENCE [LARGE SCALE GENOMIC DNA]</scope>
    <source>
        <strain evidence="6 7">CMW 18300</strain>
    </source>
</reference>
<dbReference type="Gene3D" id="3.50.50.60">
    <property type="entry name" value="FAD/NAD(P)-binding domain"/>
    <property type="match status" value="1"/>
</dbReference>
<evidence type="ECO:0000256" key="3">
    <source>
        <dbReference type="ARBA" id="ARBA00022827"/>
    </source>
</evidence>